<dbReference type="KEGG" id="pter:C2L65_09865"/>
<proteinExistence type="predicted"/>
<dbReference type="AlphaFoldDB" id="A0A2I8EK63"/>
<evidence type="ECO:0000313" key="1">
    <source>
        <dbReference type="EMBL" id="AUT59870.1"/>
    </source>
</evidence>
<accession>A0A2I8EK63</accession>
<reference evidence="1 2" key="1">
    <citation type="submission" date="2018-01" db="EMBL/GenBank/DDBJ databases">
        <title>Species boundaries and ecological features among Paraburkholderia terrae DSMZ17804T, P. hospita DSMZ17164T and P. caribensis DSMZ13236T.</title>
        <authorList>
            <person name="Pratama A.A."/>
        </authorList>
    </citation>
    <scope>NUCLEOTIDE SEQUENCE [LARGE SCALE GENOMIC DNA]</scope>
    <source>
        <strain evidence="1 2">DSM 17804</strain>
    </source>
</reference>
<dbReference type="EMBL" id="CP026111">
    <property type="protein sequence ID" value="AUT59870.1"/>
    <property type="molecule type" value="Genomic_DNA"/>
</dbReference>
<organism evidence="1 2">
    <name type="scientific">Paraburkholderia terrae</name>
    <dbReference type="NCBI Taxonomy" id="311230"/>
    <lineage>
        <taxon>Bacteria</taxon>
        <taxon>Pseudomonadati</taxon>
        <taxon>Pseudomonadota</taxon>
        <taxon>Betaproteobacteria</taxon>
        <taxon>Burkholderiales</taxon>
        <taxon>Burkholderiaceae</taxon>
        <taxon>Paraburkholderia</taxon>
    </lineage>
</organism>
<dbReference type="RefSeq" id="WP_042308356.1">
    <property type="nucleotide sequence ID" value="NZ_CP026111.1"/>
</dbReference>
<sequence>MQASSTHRAACDDDGKSAGSSVDLLTQLSSLQSDALIQYGARLIVAGELLEAILVSLMPATRAEVRAEFDARIRRVLNEPRTSDLPECYHSTIAAEVGHFNEALR</sequence>
<name>A0A2I8EK63_9BURK</name>
<dbReference type="Proteomes" id="UP000243502">
    <property type="component" value="Chromosome 1"/>
</dbReference>
<protein>
    <submittedName>
        <fullName evidence="1">Uncharacterized protein</fullName>
    </submittedName>
</protein>
<gene>
    <name evidence="1" type="ORF">C2L65_09865</name>
</gene>
<dbReference type="OrthoDB" id="8966283at2"/>
<evidence type="ECO:0000313" key="2">
    <source>
        <dbReference type="Proteomes" id="UP000243502"/>
    </source>
</evidence>